<dbReference type="Proteomes" id="UP000186553">
    <property type="component" value="Unassembled WGS sequence"/>
</dbReference>
<keyword evidence="4" id="KW-1185">Reference proteome</keyword>
<accession>A0A1C3CV16</accession>
<feature type="domain" description="2Fe-2S ferredoxin-type" evidence="1">
    <location>
        <begin position="260"/>
        <end position="340"/>
    </location>
</feature>
<dbReference type="GO" id="GO:0016491">
    <property type="term" value="F:oxidoreductase activity"/>
    <property type="evidence" value="ECO:0007669"/>
    <property type="project" value="InterPro"/>
</dbReference>
<dbReference type="Pfam" id="PF00111">
    <property type="entry name" value="Fer2"/>
    <property type="match status" value="1"/>
</dbReference>
<comment type="caution">
    <text evidence="3">The sequence shown here is derived from an EMBL/GenBank/DDBJ whole genome shotgun (WGS) entry which is preliminary data.</text>
</comment>
<sequence length="340" mass="38152">MYTNTDYKPEWIREDFVDFLAEKFDSIWAWKKIKAEIIHLKALSADFTQVQLRPNQNFKVQDYHAGQSVLLTVVIGGVRHQRSYSIVHISNQGHFSIAVKKQGLVSNALTALAVGDVVEISQPQGEFVLQSSARPKILLASGSGITAIYALLHAHLRQSQQTIELIYFTRDDAYSTEIQDLATQYPHFNFHQINTLKQKQHFDVALLECLVPDFKQRDCYACGASSMMQSIQLLYQQMSLSGQLHMEYFQIPIDEGIAVQPVKFLRSQQEFQAKSNLLESAEQAGLKPAHGCRMGICNTCSCTKVQGSVKNILTGEINSENNSQIKLCISQAVSPVVINL</sequence>
<dbReference type="PROSITE" id="PS51384">
    <property type="entry name" value="FAD_FR"/>
    <property type="match status" value="1"/>
</dbReference>
<reference evidence="3 4" key="1">
    <citation type="submission" date="2016-07" db="EMBL/GenBank/DDBJ databases">
        <title>Acinetobacter sp. ANC 4603.</title>
        <authorList>
            <person name="Radolfova-Krizova L."/>
            <person name="Nemec A."/>
        </authorList>
    </citation>
    <scope>NUCLEOTIDE SEQUENCE [LARGE SCALE GENOMIC DNA]</scope>
    <source>
        <strain evidence="3 4">ANC 4603</strain>
    </source>
</reference>
<dbReference type="InterPro" id="IPR017927">
    <property type="entry name" value="FAD-bd_FR_type"/>
</dbReference>
<dbReference type="InterPro" id="IPR050415">
    <property type="entry name" value="MRET"/>
</dbReference>
<evidence type="ECO:0000259" key="1">
    <source>
        <dbReference type="PROSITE" id="PS51085"/>
    </source>
</evidence>
<feature type="domain" description="FAD-binding FR-type" evidence="2">
    <location>
        <begin position="30"/>
        <end position="130"/>
    </location>
</feature>
<dbReference type="InterPro" id="IPR036010">
    <property type="entry name" value="2Fe-2S_ferredoxin-like_sf"/>
</dbReference>
<dbReference type="GO" id="GO:0051536">
    <property type="term" value="F:iron-sulfur cluster binding"/>
    <property type="evidence" value="ECO:0007669"/>
    <property type="project" value="InterPro"/>
</dbReference>
<dbReference type="RefSeq" id="WP_068887841.1">
    <property type="nucleotide sequence ID" value="NZ_CBCRUU010000012.1"/>
</dbReference>
<dbReference type="InterPro" id="IPR012675">
    <property type="entry name" value="Beta-grasp_dom_sf"/>
</dbReference>
<dbReference type="Pfam" id="PF00970">
    <property type="entry name" value="FAD_binding_6"/>
    <property type="match status" value="1"/>
</dbReference>
<evidence type="ECO:0000313" key="4">
    <source>
        <dbReference type="Proteomes" id="UP000186553"/>
    </source>
</evidence>
<dbReference type="CDD" id="cd06216">
    <property type="entry name" value="FNR_iron_sulfur_binding_2"/>
    <property type="match status" value="1"/>
</dbReference>
<gene>
    <name evidence="3" type="ORF">BBP83_08355</name>
</gene>
<protein>
    <submittedName>
        <fullName evidence="3">Oxidoreductase</fullName>
    </submittedName>
</protein>
<dbReference type="Gene3D" id="2.40.30.10">
    <property type="entry name" value="Translation factors"/>
    <property type="match status" value="1"/>
</dbReference>
<dbReference type="Gene3D" id="3.10.20.30">
    <property type="match status" value="1"/>
</dbReference>
<dbReference type="Pfam" id="PF00175">
    <property type="entry name" value="NAD_binding_1"/>
    <property type="match status" value="1"/>
</dbReference>
<dbReference type="CDD" id="cd00207">
    <property type="entry name" value="fer2"/>
    <property type="match status" value="1"/>
</dbReference>
<dbReference type="PROSITE" id="PS51085">
    <property type="entry name" value="2FE2S_FER_2"/>
    <property type="match status" value="1"/>
</dbReference>
<dbReference type="InterPro" id="IPR039261">
    <property type="entry name" value="FNR_nucleotide-bd"/>
</dbReference>
<dbReference type="EMBL" id="MBDL01000010">
    <property type="protein sequence ID" value="ODA12571.1"/>
    <property type="molecule type" value="Genomic_DNA"/>
</dbReference>
<name>A0A1C3CV16_9GAMM</name>
<dbReference type="SUPFAM" id="SSF52343">
    <property type="entry name" value="Ferredoxin reductase-like, C-terminal NADP-linked domain"/>
    <property type="match status" value="1"/>
</dbReference>
<dbReference type="SUPFAM" id="SSF54292">
    <property type="entry name" value="2Fe-2S ferredoxin-like"/>
    <property type="match status" value="1"/>
</dbReference>
<dbReference type="InterPro" id="IPR001041">
    <property type="entry name" value="2Fe-2S_ferredoxin-type"/>
</dbReference>
<dbReference type="PANTHER" id="PTHR47354:SF3">
    <property type="entry name" value="OXIDOREDUCTASE-RELATED"/>
    <property type="match status" value="1"/>
</dbReference>
<dbReference type="AlphaFoldDB" id="A0A1C3CV16"/>
<dbReference type="STRING" id="1891224.BBP83_08355"/>
<dbReference type="SUPFAM" id="SSF63380">
    <property type="entry name" value="Riboflavin synthase domain-like"/>
    <property type="match status" value="1"/>
</dbReference>
<dbReference type="OrthoDB" id="9796486at2"/>
<dbReference type="InterPro" id="IPR008333">
    <property type="entry name" value="Cbr1-like_FAD-bd_dom"/>
</dbReference>
<proteinExistence type="predicted"/>
<dbReference type="InterPro" id="IPR001433">
    <property type="entry name" value="OxRdtase_FAD/NAD-bd"/>
</dbReference>
<organism evidence="3 4">
    <name type="scientific">Acinetobacter celticus</name>
    <dbReference type="NCBI Taxonomy" id="1891224"/>
    <lineage>
        <taxon>Bacteria</taxon>
        <taxon>Pseudomonadati</taxon>
        <taxon>Pseudomonadota</taxon>
        <taxon>Gammaproteobacteria</taxon>
        <taxon>Moraxellales</taxon>
        <taxon>Moraxellaceae</taxon>
        <taxon>Acinetobacter</taxon>
    </lineage>
</organism>
<dbReference type="InterPro" id="IPR017938">
    <property type="entry name" value="Riboflavin_synthase-like_b-brl"/>
</dbReference>
<dbReference type="Gene3D" id="3.40.50.80">
    <property type="entry name" value="Nucleotide-binding domain of ferredoxin-NADP reductase (FNR) module"/>
    <property type="match status" value="1"/>
</dbReference>
<evidence type="ECO:0000259" key="2">
    <source>
        <dbReference type="PROSITE" id="PS51384"/>
    </source>
</evidence>
<evidence type="ECO:0000313" key="3">
    <source>
        <dbReference type="EMBL" id="ODA12571.1"/>
    </source>
</evidence>
<dbReference type="PANTHER" id="PTHR47354">
    <property type="entry name" value="NADH OXIDOREDUCTASE HCR"/>
    <property type="match status" value="1"/>
</dbReference>